<keyword evidence="3 6" id="KW-0812">Transmembrane</keyword>
<dbReference type="EMBL" id="JACGXL010000003">
    <property type="protein sequence ID" value="MBA8888290.1"/>
    <property type="molecule type" value="Genomic_DNA"/>
</dbReference>
<evidence type="ECO:0000256" key="2">
    <source>
        <dbReference type="ARBA" id="ARBA00022475"/>
    </source>
</evidence>
<dbReference type="RefSeq" id="WP_182531338.1">
    <property type="nucleotide sequence ID" value="NZ_JACGXL010000003.1"/>
</dbReference>
<feature type="transmembrane region" description="Helical" evidence="6">
    <location>
        <begin position="253"/>
        <end position="276"/>
    </location>
</feature>
<proteinExistence type="predicted"/>
<name>A0A839F5D9_9GAMM</name>
<evidence type="ECO:0000256" key="4">
    <source>
        <dbReference type="ARBA" id="ARBA00022989"/>
    </source>
</evidence>
<comment type="caution">
    <text evidence="8">The sequence shown here is derived from an EMBL/GenBank/DDBJ whole genome shotgun (WGS) entry which is preliminary data.</text>
</comment>
<feature type="transmembrane region" description="Helical" evidence="6">
    <location>
        <begin position="701"/>
        <end position="724"/>
    </location>
</feature>
<dbReference type="Pfam" id="PF02687">
    <property type="entry name" value="FtsX"/>
    <property type="match status" value="2"/>
</dbReference>
<feature type="transmembrane region" description="Helical" evidence="6">
    <location>
        <begin position="791"/>
        <end position="810"/>
    </location>
</feature>
<protein>
    <submittedName>
        <fullName evidence="8">Putative ABC transport system permease protein</fullName>
    </submittedName>
</protein>
<keyword evidence="4 6" id="KW-1133">Transmembrane helix</keyword>
<feature type="transmembrane region" description="Helical" evidence="6">
    <location>
        <begin position="745"/>
        <end position="771"/>
    </location>
</feature>
<evidence type="ECO:0000256" key="1">
    <source>
        <dbReference type="ARBA" id="ARBA00004651"/>
    </source>
</evidence>
<organism evidence="8 9">
    <name type="scientific">Dokdonella fugitiva</name>
    <dbReference type="NCBI Taxonomy" id="328517"/>
    <lineage>
        <taxon>Bacteria</taxon>
        <taxon>Pseudomonadati</taxon>
        <taxon>Pseudomonadota</taxon>
        <taxon>Gammaproteobacteria</taxon>
        <taxon>Lysobacterales</taxon>
        <taxon>Rhodanobacteraceae</taxon>
        <taxon>Dokdonella</taxon>
    </lineage>
</organism>
<feature type="domain" description="ABC3 transporter permease C-terminal" evidence="7">
    <location>
        <begin position="256"/>
        <end position="373"/>
    </location>
</feature>
<dbReference type="InterPro" id="IPR003838">
    <property type="entry name" value="ABC3_permease_C"/>
</dbReference>
<dbReference type="Proteomes" id="UP000550401">
    <property type="component" value="Unassembled WGS sequence"/>
</dbReference>
<evidence type="ECO:0000259" key="7">
    <source>
        <dbReference type="Pfam" id="PF02687"/>
    </source>
</evidence>
<feature type="transmembrane region" description="Helical" evidence="6">
    <location>
        <begin position="390"/>
        <end position="408"/>
    </location>
</feature>
<keyword evidence="5 6" id="KW-0472">Membrane</keyword>
<accession>A0A839F5D9</accession>
<sequence>MRPLVFAARSLRREFRHAELATLAMALVLAVAAMAAVATLAARVERALVASAAELIGGDLALGAGHALPAELAQEAQRRGLATNRLAEFPSVLFANERSQLCDVRASDAAFPLRGALSVRGADGVEHAAHAPPSGSIYADHAALVALGVAVGANVQLGGRDLVVAGEIAKSPDSGNLFRIAPRVIMNLGDAEAGGLLGAGSRAGHRLLVAGDTDAVAAFAAWARPNLPSGARITTVEDAQQNLRNAFERGESFLRLAALLAALLSGVAIALGAQRFARRKTEEVALLRCLGARRGEILAALLLELALLAVPACVVGLALGLGLQQLVLELASGLLPGAPPRLPWGPPLAALAVGVAVLFGFALPPLLRLRDVEPLRVFRRDLAARVRRFDVLYLLPVAVGALLVLYGAGNARLAGTLAIGFAAVALATFVLGLVLLWLVRRLATRLRGALRFGLANLARRRALTLLQTGALALSLTALAVLGVIGPSLLERWRADLPADTPNWFAINLQPEQQDALRERLHALGASNMNLLPLAAGKLVAINGHAPQPAEKSDRRAADFIEGEVRVSWSERLPEANRIVQGRWFEGAPAKPSISVEQVWVDLFGLKLGDTLTLRFGDREIVAEVTSLRKVEWDSFRANFFLMLDPADGEQLPHSMVASFHLGGDGAAPLAALSRDFPNLSLIDLNAVLDRIRDIIGRVTGAASWVLGFSLVAGVLVLLAALAATADERRFEAALLRTLGAHGRQLATAVLAEFGTLGLLAGGVAVVAAAVLGSALAGGVFKLEGYTPPLGPLALLVAAAAALVALAGWAGTRRIARASPMAVLRRA</sequence>
<gene>
    <name evidence="8" type="ORF">FHW12_002514</name>
</gene>
<keyword evidence="2" id="KW-1003">Cell membrane</keyword>
<feature type="transmembrane region" description="Helical" evidence="6">
    <location>
        <begin position="460"/>
        <end position="484"/>
    </location>
</feature>
<reference evidence="8 9" key="1">
    <citation type="submission" date="2020-07" db="EMBL/GenBank/DDBJ databases">
        <title>Genomic Encyclopedia of Type Strains, Phase IV (KMG-V): Genome sequencing to study the core and pangenomes of soil and plant-associated prokaryotes.</title>
        <authorList>
            <person name="Whitman W."/>
        </authorList>
    </citation>
    <scope>NUCLEOTIDE SEQUENCE [LARGE SCALE GENOMIC DNA]</scope>
    <source>
        <strain evidence="8 9">RH2WT43</strain>
    </source>
</reference>
<dbReference type="GO" id="GO:0005886">
    <property type="term" value="C:plasma membrane"/>
    <property type="evidence" value="ECO:0007669"/>
    <property type="project" value="UniProtKB-SubCell"/>
</dbReference>
<evidence type="ECO:0000256" key="3">
    <source>
        <dbReference type="ARBA" id="ARBA00022692"/>
    </source>
</evidence>
<feature type="domain" description="ABC3 transporter permease C-terminal" evidence="7">
    <location>
        <begin position="706"/>
        <end position="819"/>
    </location>
</feature>
<feature type="transmembrane region" description="Helical" evidence="6">
    <location>
        <begin position="297"/>
        <end position="328"/>
    </location>
</feature>
<feature type="transmembrane region" description="Helical" evidence="6">
    <location>
        <begin position="348"/>
        <end position="369"/>
    </location>
</feature>
<evidence type="ECO:0000256" key="6">
    <source>
        <dbReference type="SAM" id="Phobius"/>
    </source>
</evidence>
<dbReference type="AlphaFoldDB" id="A0A839F5D9"/>
<evidence type="ECO:0000313" key="8">
    <source>
        <dbReference type="EMBL" id="MBA8888290.1"/>
    </source>
</evidence>
<evidence type="ECO:0000313" key="9">
    <source>
        <dbReference type="Proteomes" id="UP000550401"/>
    </source>
</evidence>
<comment type="subcellular location">
    <subcellularLocation>
        <location evidence="1">Cell membrane</location>
        <topology evidence="1">Multi-pass membrane protein</topology>
    </subcellularLocation>
</comment>
<dbReference type="PANTHER" id="PTHR30287:SF1">
    <property type="entry name" value="INNER MEMBRANE PROTEIN"/>
    <property type="match status" value="1"/>
</dbReference>
<evidence type="ECO:0000256" key="5">
    <source>
        <dbReference type="ARBA" id="ARBA00023136"/>
    </source>
</evidence>
<dbReference type="PANTHER" id="PTHR30287">
    <property type="entry name" value="MEMBRANE COMPONENT OF PREDICTED ABC SUPERFAMILY METABOLITE UPTAKE TRANSPORTER"/>
    <property type="match status" value="1"/>
</dbReference>
<keyword evidence="9" id="KW-1185">Reference proteome</keyword>
<dbReference type="InterPro" id="IPR038766">
    <property type="entry name" value="Membrane_comp_ABC_pdt"/>
</dbReference>
<feature type="transmembrane region" description="Helical" evidence="6">
    <location>
        <begin position="414"/>
        <end position="439"/>
    </location>
</feature>